<feature type="region of interest" description="Domain I, interacts with DnaA modulators" evidence="8">
    <location>
        <begin position="1"/>
        <end position="80"/>
    </location>
</feature>
<dbReference type="OrthoDB" id="9807019at2"/>
<evidence type="ECO:0000256" key="10">
    <source>
        <dbReference type="RuleBase" id="RU000577"/>
    </source>
</evidence>
<gene>
    <name evidence="8" type="primary">dnaA</name>
    <name evidence="14" type="ORF">C8N31_10550</name>
</gene>
<dbReference type="CDD" id="cd06571">
    <property type="entry name" value="Bac_DnaA_C"/>
    <property type="match status" value="1"/>
</dbReference>
<feature type="binding site" evidence="8">
    <location>
        <position position="159"/>
    </location>
    <ligand>
        <name>ATP</name>
        <dbReference type="ChEBI" id="CHEBI:30616"/>
    </ligand>
</feature>
<dbReference type="InterPro" id="IPR013317">
    <property type="entry name" value="DnaA_dom"/>
</dbReference>
<comment type="subunit">
    <text evidence="8">Oligomerizes as a right-handed, spiral filament on DNA at oriC.</text>
</comment>
<dbReference type="InterPro" id="IPR013159">
    <property type="entry name" value="DnaA_C"/>
</dbReference>
<dbReference type="EMBL" id="QBKU01000005">
    <property type="protein sequence ID" value="PTX73854.1"/>
    <property type="molecule type" value="Genomic_DNA"/>
</dbReference>
<dbReference type="PROSITE" id="PS01008">
    <property type="entry name" value="DNAA"/>
    <property type="match status" value="1"/>
</dbReference>
<dbReference type="Pfam" id="PF11638">
    <property type="entry name" value="DnaA_N"/>
    <property type="match status" value="1"/>
</dbReference>
<dbReference type="SUPFAM" id="SSF48295">
    <property type="entry name" value="TrpR-like"/>
    <property type="match status" value="1"/>
</dbReference>
<comment type="subcellular location">
    <subcellularLocation>
        <location evidence="8">Cytoplasm</location>
    </subcellularLocation>
</comment>
<comment type="caution">
    <text evidence="14">The sequence shown here is derived from an EMBL/GenBank/DDBJ whole genome shotgun (WGS) entry which is preliminary data.</text>
</comment>
<dbReference type="SMART" id="SM00382">
    <property type="entry name" value="AAA"/>
    <property type="match status" value="1"/>
</dbReference>
<keyword evidence="5 8" id="KW-0067">ATP-binding</keyword>
<comment type="function">
    <text evidence="8 10">Plays an essential role in the initiation and regulation of chromosomal replication. ATP-DnaA binds to the origin of replication (oriC) to initiate formation of the DNA replication initiation complex once per cell cycle. Binds the DnaA box (a 9 base pair repeat at the origin) and separates the double-stranded (ds)DNA. Forms a right-handed helical filament on oriC DNA; dsDNA binds to the exterior of the filament while single-stranded (ss)DNA is stabiized in the filament's interior. The ATP-DnaA-oriC complex binds and stabilizes one strand of the AT-rich DNA unwinding element (DUE), permitting loading of DNA polymerase. After initiation quickly degrades to an ADP-DnaA complex that is not apt for DNA replication. Binds acidic phospholipids.</text>
</comment>
<reference evidence="14 15" key="1">
    <citation type="submission" date="2018-04" db="EMBL/GenBank/DDBJ databases">
        <title>Genomic Encyclopedia of Archaeal and Bacterial Type Strains, Phase II (KMG-II): from individual species to whole genera.</title>
        <authorList>
            <person name="Goeker M."/>
        </authorList>
    </citation>
    <scope>NUCLEOTIDE SEQUENCE [LARGE SCALE GENOMIC DNA]</scope>
    <source>
        <strain evidence="14 15">DSM 12244</strain>
    </source>
</reference>
<feature type="binding site" evidence="8">
    <location>
        <position position="158"/>
    </location>
    <ligand>
        <name>ATP</name>
        <dbReference type="ChEBI" id="CHEBI:30616"/>
    </ligand>
</feature>
<name>A0A2T6CED1_9RHOB</name>
<dbReference type="RefSeq" id="WP_025049246.1">
    <property type="nucleotide sequence ID" value="NZ_CANMAK010000003.1"/>
</dbReference>
<dbReference type="CDD" id="cd00009">
    <property type="entry name" value="AAA"/>
    <property type="match status" value="1"/>
</dbReference>
<organism evidence="14 15">
    <name type="scientific">Sulfitobacter mediterraneus</name>
    <dbReference type="NCBI Taxonomy" id="83219"/>
    <lineage>
        <taxon>Bacteria</taxon>
        <taxon>Pseudomonadati</taxon>
        <taxon>Pseudomonadota</taxon>
        <taxon>Alphaproteobacteria</taxon>
        <taxon>Rhodobacterales</taxon>
        <taxon>Roseobacteraceae</taxon>
        <taxon>Sulfitobacter</taxon>
    </lineage>
</organism>
<evidence type="ECO:0000256" key="8">
    <source>
        <dbReference type="HAMAP-Rule" id="MF_00377"/>
    </source>
</evidence>
<dbReference type="AlphaFoldDB" id="A0A2T6CED1"/>
<dbReference type="InterPro" id="IPR003593">
    <property type="entry name" value="AAA+_ATPase"/>
</dbReference>
<dbReference type="InterPro" id="IPR010921">
    <property type="entry name" value="Trp_repressor/repl_initiator"/>
</dbReference>
<evidence type="ECO:0000313" key="15">
    <source>
        <dbReference type="Proteomes" id="UP000244092"/>
    </source>
</evidence>
<evidence type="ECO:0000313" key="14">
    <source>
        <dbReference type="EMBL" id="PTX73854.1"/>
    </source>
</evidence>
<dbReference type="Gene3D" id="3.30.300.180">
    <property type="match status" value="1"/>
</dbReference>
<feature type="region of interest" description="Domain IV, binds dsDNA" evidence="8">
    <location>
        <begin position="334"/>
        <end position="453"/>
    </location>
</feature>
<evidence type="ECO:0000256" key="7">
    <source>
        <dbReference type="ARBA" id="ARBA00023125"/>
    </source>
</evidence>
<dbReference type="PANTHER" id="PTHR30050:SF2">
    <property type="entry name" value="CHROMOSOMAL REPLICATION INITIATOR PROTEIN DNAA"/>
    <property type="match status" value="1"/>
</dbReference>
<feature type="domain" description="AAA+ ATPase" evidence="12">
    <location>
        <begin position="145"/>
        <end position="275"/>
    </location>
</feature>
<dbReference type="GO" id="GO:0006270">
    <property type="term" value="P:DNA replication initiation"/>
    <property type="evidence" value="ECO:0007669"/>
    <property type="project" value="UniProtKB-UniRule"/>
</dbReference>
<dbReference type="Gene3D" id="1.10.1750.10">
    <property type="match status" value="1"/>
</dbReference>
<evidence type="ECO:0000256" key="1">
    <source>
        <dbReference type="ARBA" id="ARBA00006583"/>
    </source>
</evidence>
<proteinExistence type="inferred from homology"/>
<keyword evidence="3 8" id="KW-0235">DNA replication</keyword>
<dbReference type="GO" id="GO:0006275">
    <property type="term" value="P:regulation of DNA replication"/>
    <property type="evidence" value="ECO:0007669"/>
    <property type="project" value="UniProtKB-UniRule"/>
</dbReference>
<keyword evidence="2 8" id="KW-0963">Cytoplasm</keyword>
<dbReference type="PRINTS" id="PR00051">
    <property type="entry name" value="DNAA"/>
</dbReference>
<dbReference type="GO" id="GO:0008289">
    <property type="term" value="F:lipid binding"/>
    <property type="evidence" value="ECO:0007669"/>
    <property type="project" value="UniProtKB-KW"/>
</dbReference>
<evidence type="ECO:0000256" key="3">
    <source>
        <dbReference type="ARBA" id="ARBA00022705"/>
    </source>
</evidence>
<dbReference type="SUPFAM" id="SSF52540">
    <property type="entry name" value="P-loop containing nucleoside triphosphate hydrolases"/>
    <property type="match status" value="1"/>
</dbReference>
<evidence type="ECO:0000256" key="2">
    <source>
        <dbReference type="ARBA" id="ARBA00022490"/>
    </source>
</evidence>
<dbReference type="GO" id="GO:0005886">
    <property type="term" value="C:plasma membrane"/>
    <property type="evidence" value="ECO:0007669"/>
    <property type="project" value="TreeGrafter"/>
</dbReference>
<evidence type="ECO:0000256" key="5">
    <source>
        <dbReference type="ARBA" id="ARBA00022840"/>
    </source>
</evidence>
<keyword evidence="7 8" id="KW-0238">DNA-binding</keyword>
<dbReference type="PANTHER" id="PTHR30050">
    <property type="entry name" value="CHROMOSOMAL REPLICATION INITIATOR PROTEIN DNAA"/>
    <property type="match status" value="1"/>
</dbReference>
<dbReference type="GO" id="GO:0003688">
    <property type="term" value="F:DNA replication origin binding"/>
    <property type="evidence" value="ECO:0007669"/>
    <property type="project" value="UniProtKB-UniRule"/>
</dbReference>
<dbReference type="Gene3D" id="3.40.50.300">
    <property type="entry name" value="P-loop containing nucleotide triphosphate hydrolases"/>
    <property type="match status" value="1"/>
</dbReference>
<dbReference type="InterPro" id="IPR018312">
    <property type="entry name" value="Chromosome_initiator_DnaA_CS"/>
</dbReference>
<dbReference type="Pfam" id="PF00308">
    <property type="entry name" value="Bac_DnaA"/>
    <property type="match status" value="1"/>
</dbReference>
<evidence type="ECO:0000259" key="12">
    <source>
        <dbReference type="SMART" id="SM00382"/>
    </source>
</evidence>
<evidence type="ECO:0000256" key="11">
    <source>
        <dbReference type="RuleBase" id="RU004227"/>
    </source>
</evidence>
<feature type="binding site" evidence="8">
    <location>
        <position position="156"/>
    </location>
    <ligand>
        <name>ATP</name>
        <dbReference type="ChEBI" id="CHEBI:30616"/>
    </ligand>
</feature>
<protein>
    <recommendedName>
        <fullName evidence="8 9">Chromosomal replication initiator protein DnaA</fullName>
    </recommendedName>
</protein>
<feature type="domain" description="Chromosomal replication initiator DnaA C-terminal" evidence="13">
    <location>
        <begin position="361"/>
        <end position="430"/>
    </location>
</feature>
<dbReference type="InterPro" id="IPR020591">
    <property type="entry name" value="Chromosome_initiator_DnaA-like"/>
</dbReference>
<dbReference type="Pfam" id="PF08299">
    <property type="entry name" value="Bac_DnaA_C"/>
    <property type="match status" value="1"/>
</dbReference>
<accession>A0A2T6CED1</accession>
<dbReference type="HAMAP" id="MF_00377">
    <property type="entry name" value="DnaA_bact"/>
    <property type="match status" value="1"/>
</dbReference>
<dbReference type="InterPro" id="IPR001957">
    <property type="entry name" value="Chromosome_initiator_DnaA"/>
</dbReference>
<sequence>MTQDQWGAIRQRLLKTVGQNNFTTWIEPLVPGPVSEGIATLHVPTNFFGNYVSQNFADLILHELNAEGVEVSRLNFALAAPSGASAAKPVMPAKKPAATQAAANTSVLNTAPLDPRFSFDNFVVGKPNELAHAAARRVAEGGPVTFNPLFLYGGVGLGKTHLMHAIALELQQRKPQMNVLYLSAEQFMYRFVQALRDRKMMDFKEIFRSVDVLMVDDVQFIAGKDSTQEEFFHTFNALVDQNKQIIISADRAPGEIKDLEDRVKSRLQCGLVVDLHPTDYELRLGILQSKVEVQRRNYPGLEVDDGVLEFLAHRISSNVRVLEGALTRLFAFASLVGREINMELTQDCLADVLRDSERKITVEEIQRKVSDHYNIRLSDMIGPKRLRSYARPRQVAMYLCKQMTSRSLPEIGRRFGGRDHTTVMHGVRRIEELKQSDGQIAEDLEMLRRALEA</sequence>
<dbReference type="NCBIfam" id="TIGR00362">
    <property type="entry name" value="DnaA"/>
    <property type="match status" value="1"/>
</dbReference>
<dbReference type="FunFam" id="3.40.50.300:FF:000668">
    <property type="entry name" value="Chromosomal replication initiator protein DnaA"/>
    <property type="match status" value="1"/>
</dbReference>
<dbReference type="GO" id="GO:0005524">
    <property type="term" value="F:ATP binding"/>
    <property type="evidence" value="ECO:0007669"/>
    <property type="project" value="UniProtKB-UniRule"/>
</dbReference>
<dbReference type="Gene3D" id="1.10.8.60">
    <property type="match status" value="1"/>
</dbReference>
<evidence type="ECO:0000259" key="13">
    <source>
        <dbReference type="SMART" id="SM00760"/>
    </source>
</evidence>
<keyword evidence="6 8" id="KW-0446">Lipid-binding</keyword>
<comment type="similarity">
    <text evidence="1 8 11">Belongs to the DnaA family.</text>
</comment>
<dbReference type="SMART" id="SM00760">
    <property type="entry name" value="Bac_DnaA_C"/>
    <property type="match status" value="1"/>
</dbReference>
<dbReference type="GO" id="GO:0005737">
    <property type="term" value="C:cytoplasm"/>
    <property type="evidence" value="ECO:0007669"/>
    <property type="project" value="UniProtKB-SubCell"/>
</dbReference>
<evidence type="ECO:0000256" key="6">
    <source>
        <dbReference type="ARBA" id="ARBA00023121"/>
    </source>
</evidence>
<dbReference type="InterPro" id="IPR027417">
    <property type="entry name" value="P-loop_NTPase"/>
</dbReference>
<keyword evidence="4 8" id="KW-0547">Nucleotide-binding</keyword>
<dbReference type="Proteomes" id="UP000244092">
    <property type="component" value="Unassembled WGS sequence"/>
</dbReference>
<comment type="caution">
    <text evidence="8">Lacks conserved residue(s) required for the propagation of feature annotation.</text>
</comment>
<evidence type="ECO:0000256" key="9">
    <source>
        <dbReference type="NCBIfam" id="TIGR00362"/>
    </source>
</evidence>
<dbReference type="InterPro" id="IPR024633">
    <property type="entry name" value="DnaA_N_dom"/>
</dbReference>
<feature type="binding site" evidence="8">
    <location>
        <position position="160"/>
    </location>
    <ligand>
        <name>ATP</name>
        <dbReference type="ChEBI" id="CHEBI:30616"/>
    </ligand>
</feature>
<comment type="domain">
    <text evidence="8">Domain I is involved in oligomerization and binding regulators, domain II is flexibile and of varying length in different bacteria, domain III forms the AAA+ region, while domain IV binds dsDNA.</text>
</comment>
<dbReference type="InterPro" id="IPR038454">
    <property type="entry name" value="DnaA_N_sf"/>
</dbReference>
<evidence type="ECO:0000256" key="4">
    <source>
        <dbReference type="ARBA" id="ARBA00022741"/>
    </source>
</evidence>